<proteinExistence type="predicted"/>
<feature type="region of interest" description="Disordered" evidence="1">
    <location>
        <begin position="222"/>
        <end position="247"/>
    </location>
</feature>
<gene>
    <name evidence="3" type="ORF">FBY41_1008</name>
</gene>
<evidence type="ECO:0000256" key="2">
    <source>
        <dbReference type="SAM" id="Phobius"/>
    </source>
</evidence>
<dbReference type="AlphaFoldDB" id="A0A543I228"/>
<name>A0A543I228_9MICO</name>
<evidence type="ECO:0000313" key="3">
    <source>
        <dbReference type="EMBL" id="TQM64634.1"/>
    </source>
</evidence>
<keyword evidence="2" id="KW-0812">Transmembrane</keyword>
<comment type="caution">
    <text evidence="3">The sequence shown here is derived from an EMBL/GenBank/DDBJ whole genome shotgun (WGS) entry which is preliminary data.</text>
</comment>
<keyword evidence="2" id="KW-1133">Transmembrane helix</keyword>
<dbReference type="RefSeq" id="WP_141842249.1">
    <property type="nucleotide sequence ID" value="NZ_VFPM01000001.1"/>
</dbReference>
<sequence>MGRTQTVAGEVLRVALIVVGVGVTGYIALMVVLFYSLQEPYPFLDVRNESGRPLLIERADVVRSPGVEGSALLAWRTKEGWYGGGDGCEQEQLVARDLQGAVVARRTGACTSDTWTITGEGMPAAPRYQREPVAPDDVEARLVLESYGTEDSVTAWWRALPTTLERAATKGREAEVSVHGPFVEGRDLTMYVRGADAATVLEFARTQVLRPSPGRVYAYVSAPGQPAPQTGTPVQLDATTAPTARTR</sequence>
<protein>
    <submittedName>
        <fullName evidence="3">Uncharacterized protein</fullName>
    </submittedName>
</protein>
<feature type="compositionally biased region" description="Polar residues" evidence="1">
    <location>
        <begin position="227"/>
        <end position="247"/>
    </location>
</feature>
<organism evidence="3 4">
    <name type="scientific">Humibacillus xanthopallidus</name>
    <dbReference type="NCBI Taxonomy" id="412689"/>
    <lineage>
        <taxon>Bacteria</taxon>
        <taxon>Bacillati</taxon>
        <taxon>Actinomycetota</taxon>
        <taxon>Actinomycetes</taxon>
        <taxon>Micrococcales</taxon>
        <taxon>Intrasporangiaceae</taxon>
        <taxon>Humibacillus</taxon>
    </lineage>
</organism>
<dbReference type="OrthoDB" id="4859812at2"/>
<dbReference type="Proteomes" id="UP000316747">
    <property type="component" value="Unassembled WGS sequence"/>
</dbReference>
<keyword evidence="2" id="KW-0472">Membrane</keyword>
<accession>A0A543I228</accession>
<evidence type="ECO:0000256" key="1">
    <source>
        <dbReference type="SAM" id="MobiDB-lite"/>
    </source>
</evidence>
<reference evidence="3 4" key="1">
    <citation type="submission" date="2019-06" db="EMBL/GenBank/DDBJ databases">
        <title>Genome sequencing of plant associated microbes to promote plant fitness in Sorghum bicolor and Oryza sativa.</title>
        <authorList>
            <person name="Coleman-Derr D."/>
        </authorList>
    </citation>
    <scope>NUCLEOTIDE SEQUENCE [LARGE SCALE GENOMIC DNA]</scope>
    <source>
        <strain evidence="3 4">KV-663</strain>
    </source>
</reference>
<keyword evidence="4" id="KW-1185">Reference proteome</keyword>
<evidence type="ECO:0000313" key="4">
    <source>
        <dbReference type="Proteomes" id="UP000316747"/>
    </source>
</evidence>
<dbReference type="EMBL" id="VFPM01000001">
    <property type="protein sequence ID" value="TQM64634.1"/>
    <property type="molecule type" value="Genomic_DNA"/>
</dbReference>
<feature type="transmembrane region" description="Helical" evidence="2">
    <location>
        <begin position="12"/>
        <end position="37"/>
    </location>
</feature>